<dbReference type="KEGG" id="sqz:FQU76_33440"/>
<keyword evidence="7" id="KW-1185">Reference proteome</keyword>
<feature type="compositionally biased region" description="Low complexity" evidence="4">
    <location>
        <begin position="50"/>
        <end position="60"/>
    </location>
</feature>
<accession>A0A5B8JL12</accession>
<dbReference type="AlphaFoldDB" id="A0A5B8JL12"/>
<dbReference type="InterPro" id="IPR036239">
    <property type="entry name" value="PrenylTrfase-like_sf"/>
</dbReference>
<evidence type="ECO:0000256" key="4">
    <source>
        <dbReference type="SAM" id="MobiDB-lite"/>
    </source>
</evidence>
<dbReference type="InterPro" id="IPR020965">
    <property type="entry name" value="Prenyltransferase_CloQ"/>
</dbReference>
<dbReference type="EMBL" id="CP042266">
    <property type="protein sequence ID" value="QDY80611.1"/>
    <property type="molecule type" value="Genomic_DNA"/>
</dbReference>
<evidence type="ECO:0000256" key="2">
    <source>
        <dbReference type="ARBA" id="ARBA00022602"/>
    </source>
</evidence>
<dbReference type="Pfam" id="PF11468">
    <property type="entry name" value="PTase_Orf2"/>
    <property type="match status" value="1"/>
</dbReference>
<dbReference type="SFLD" id="SFLDG01163">
    <property type="entry name" value="II"/>
    <property type="match status" value="1"/>
</dbReference>
<comment type="similarity">
    <text evidence="1">Belongs to the aromatic prenyltransferase family.</text>
</comment>
<proteinExistence type="inferred from homology"/>
<dbReference type="Proteomes" id="UP000320580">
    <property type="component" value="Chromosome"/>
</dbReference>
<keyword evidence="3 6" id="KW-0808">Transferase</keyword>
<feature type="region of interest" description="Disordered" evidence="4">
    <location>
        <begin position="41"/>
        <end position="78"/>
    </location>
</feature>
<evidence type="ECO:0000313" key="7">
    <source>
        <dbReference type="Proteomes" id="UP000320580"/>
    </source>
</evidence>
<evidence type="ECO:0000256" key="3">
    <source>
        <dbReference type="ARBA" id="ARBA00022679"/>
    </source>
</evidence>
<evidence type="ECO:0000313" key="6">
    <source>
        <dbReference type="EMBL" id="QDY80611.1"/>
    </source>
</evidence>
<keyword evidence="2" id="KW-0637">Prenyltransferase</keyword>
<dbReference type="OrthoDB" id="4515750at2"/>
<dbReference type="InterPro" id="IPR033964">
    <property type="entry name" value="ABBA"/>
</dbReference>
<dbReference type="SFLD" id="SFLDS00036">
    <property type="entry name" value="Aromatic_Prenyltransferase"/>
    <property type="match status" value="1"/>
</dbReference>
<dbReference type="KEGG" id="sqz:FQU76_00300"/>
<dbReference type="EMBL" id="CP042266">
    <property type="protein sequence ID" value="QDY75187.1"/>
    <property type="molecule type" value="Genomic_DNA"/>
</dbReference>
<sequence>MTYSGTFTAGLHSLAISGIHLLWNRPSVREESFTHLRYHSGEHRGPLVEPPATRRATGPVRRGRRAGGGPVARPDSTGPVVARPILGAVRTVRTCGGRMSEATELADLYSAVEESARLLDVPYAQDKVRSVLTAYEKVLATTPIAFRMGTGRRYSNDVDWRFPVPTDGVDPYTTALAHGLLEPTDHPIASLFLEVAERCKTTFYGVDFGAASGLKKLYLAFPADDMEPLSTLLDLPSMPRSVAENYDFFVRHGMDGRQMPMFSMDYRHRTVNLYFNALSADMLTPQSIRSIFRDLELPEPSERLLRLSERAFGFYATLGWDSPKIERSAFSILVKDPAELPVPMEPEIEKFLAGIRRRATDDKFLYYVAVSSSGEEVYKFQSYYQFQPWLNPMLQSDSSPA</sequence>
<organism evidence="6 7">
    <name type="scientific">Streptomyces qinzhouensis</name>
    <dbReference type="NCBI Taxonomy" id="2599401"/>
    <lineage>
        <taxon>Bacteria</taxon>
        <taxon>Bacillati</taxon>
        <taxon>Actinomycetota</taxon>
        <taxon>Actinomycetes</taxon>
        <taxon>Kitasatosporales</taxon>
        <taxon>Streptomycetaceae</taxon>
        <taxon>Streptomyces</taxon>
    </lineage>
</organism>
<name>A0A5B8JL12_9ACTN</name>
<evidence type="ECO:0000256" key="1">
    <source>
        <dbReference type="ARBA" id="ARBA00005368"/>
    </source>
</evidence>
<evidence type="ECO:0000313" key="5">
    <source>
        <dbReference type="EMBL" id="QDY75187.1"/>
    </source>
</evidence>
<protein>
    <submittedName>
        <fullName evidence="6">Prenyltransferase</fullName>
    </submittedName>
</protein>
<gene>
    <name evidence="5" type="ORF">FQU76_00300</name>
    <name evidence="6" type="ORF">FQU76_33440</name>
</gene>
<dbReference type="GO" id="GO:0004659">
    <property type="term" value="F:prenyltransferase activity"/>
    <property type="evidence" value="ECO:0007669"/>
    <property type="project" value="UniProtKB-KW"/>
</dbReference>
<dbReference type="SUPFAM" id="SSF143492">
    <property type="entry name" value="Prenyltransferase-like"/>
    <property type="match status" value="1"/>
</dbReference>
<dbReference type="CDD" id="cd13931">
    <property type="entry name" value="PT-CloQ_NphB"/>
    <property type="match status" value="1"/>
</dbReference>
<reference evidence="6 7" key="1">
    <citation type="submission" date="2019-07" db="EMBL/GenBank/DDBJ databases">
        <authorList>
            <person name="Zhu P."/>
        </authorList>
    </citation>
    <scope>NUCLEOTIDE SEQUENCE [LARGE SCALE GENOMIC DNA]</scope>
    <source>
        <strain evidence="6 7">SSL-25</strain>
    </source>
</reference>